<dbReference type="EMBL" id="MELK01000011">
    <property type="protein sequence ID" value="OFW59736.1"/>
    <property type="molecule type" value="Genomic_DNA"/>
</dbReference>
<organism evidence="1 2">
    <name type="scientific">Candidatus Solincola sediminis</name>
    <dbReference type="NCBI Taxonomy" id="1797199"/>
    <lineage>
        <taxon>Bacteria</taxon>
        <taxon>Bacillati</taxon>
        <taxon>Actinomycetota</taxon>
        <taxon>Candidatus Geothermincolia</taxon>
        <taxon>Candidatus Geothermincolales</taxon>
        <taxon>Candidatus Geothermincolaceae</taxon>
        <taxon>Candidatus Solincola</taxon>
    </lineage>
</organism>
<proteinExistence type="predicted"/>
<gene>
    <name evidence="1" type="ORF">A2Y75_05015</name>
</gene>
<evidence type="ECO:0000313" key="1">
    <source>
        <dbReference type="EMBL" id="OFW59736.1"/>
    </source>
</evidence>
<protein>
    <submittedName>
        <fullName evidence="1">Uncharacterized protein</fullName>
    </submittedName>
</protein>
<accession>A0A1F2WSJ1</accession>
<evidence type="ECO:0000313" key="2">
    <source>
        <dbReference type="Proteomes" id="UP000177876"/>
    </source>
</evidence>
<dbReference type="Proteomes" id="UP000177876">
    <property type="component" value="Unassembled WGS sequence"/>
</dbReference>
<sequence length="186" mass="20983">MDAFQKALEEESEDILLRENVIASRPAQSKVIIAGGVVFKGLTCLAVEGINTAQVMERMETGVEGFRIVNQPKIEESQSITPLNIYSYTYKKKVIGISRVVFFEYATQMSFAGIYRDQDRNLVEELVSDLSHMSAYMTVPSPLRTDERDARVETNMFLIRMPLKEELQSDFVNALIKVPGLAFFSA</sequence>
<comment type="caution">
    <text evidence="1">The sequence shown here is derived from an EMBL/GenBank/DDBJ whole genome shotgun (WGS) entry which is preliminary data.</text>
</comment>
<reference evidence="1 2" key="1">
    <citation type="journal article" date="2016" name="Nat. Commun.">
        <title>Thousands of microbial genomes shed light on interconnected biogeochemical processes in an aquifer system.</title>
        <authorList>
            <person name="Anantharaman K."/>
            <person name="Brown C.T."/>
            <person name="Hug L.A."/>
            <person name="Sharon I."/>
            <person name="Castelle C.J."/>
            <person name="Probst A.J."/>
            <person name="Thomas B.C."/>
            <person name="Singh A."/>
            <person name="Wilkins M.J."/>
            <person name="Karaoz U."/>
            <person name="Brodie E.L."/>
            <person name="Williams K.H."/>
            <person name="Hubbard S.S."/>
            <person name="Banfield J.F."/>
        </authorList>
    </citation>
    <scope>NUCLEOTIDE SEQUENCE [LARGE SCALE GENOMIC DNA]</scope>
</reference>
<name>A0A1F2WSJ1_9ACTN</name>
<dbReference type="AlphaFoldDB" id="A0A1F2WSJ1"/>